<dbReference type="GO" id="GO:0005777">
    <property type="term" value="C:peroxisome"/>
    <property type="evidence" value="ECO:0007669"/>
    <property type="project" value="UniProtKB-SubCell"/>
</dbReference>
<evidence type="ECO:0000313" key="13">
    <source>
        <dbReference type="EMBL" id="KAK7570792.1"/>
    </source>
</evidence>
<sequence>MAKAASPPRFNRGHFYDPNFTAEITAKMQVPKRIKVTGFNDDEDFDFAPKIPFHEKIDMRVPERILVTGEDGHIGTPAPPRELIVENTIMPPDPGLIRVQTPPRSITLDEHYFPSAAEEFEMDNEDNIIEHNTFKRNKEYAGEDVQSSYLLDQSVNPREFSMTGRSNGSFLKTEDEIVHLRKQLVKMNRRVLNIEREILSKQQRDKIIFGVAAAYFVMKVFMWMNRNS</sequence>
<evidence type="ECO:0000256" key="10">
    <source>
        <dbReference type="ARBA" id="ARBA00023140"/>
    </source>
</evidence>
<comment type="subcellular location">
    <subcellularLocation>
        <location evidence="1">Mitochondrion outer membrane</location>
        <topology evidence="1">Single-pass type IV membrane protein</topology>
    </subcellularLocation>
    <subcellularLocation>
        <location evidence="2">Peroxisome</location>
    </subcellularLocation>
</comment>
<feature type="transmembrane region" description="Helical" evidence="11">
    <location>
        <begin position="207"/>
        <end position="224"/>
    </location>
</feature>
<evidence type="ECO:0000256" key="11">
    <source>
        <dbReference type="SAM" id="Phobius"/>
    </source>
</evidence>
<keyword evidence="10" id="KW-0576">Peroxisome</keyword>
<dbReference type="AlphaFoldDB" id="A0AAN9XX21"/>
<keyword evidence="7" id="KW-0175">Coiled coil</keyword>
<feature type="domain" description="Mff-like" evidence="12">
    <location>
        <begin position="15"/>
        <end position="144"/>
    </location>
</feature>
<organism evidence="13 14">
    <name type="scientific">Parthenolecanium corni</name>
    <dbReference type="NCBI Taxonomy" id="536013"/>
    <lineage>
        <taxon>Eukaryota</taxon>
        <taxon>Metazoa</taxon>
        <taxon>Ecdysozoa</taxon>
        <taxon>Arthropoda</taxon>
        <taxon>Hexapoda</taxon>
        <taxon>Insecta</taxon>
        <taxon>Pterygota</taxon>
        <taxon>Neoptera</taxon>
        <taxon>Paraneoptera</taxon>
        <taxon>Hemiptera</taxon>
        <taxon>Sternorrhyncha</taxon>
        <taxon>Coccoidea</taxon>
        <taxon>Coccidae</taxon>
        <taxon>Parthenolecanium</taxon>
    </lineage>
</organism>
<dbReference type="Proteomes" id="UP001367676">
    <property type="component" value="Unassembled WGS sequence"/>
</dbReference>
<evidence type="ECO:0000256" key="3">
    <source>
        <dbReference type="ARBA" id="ARBA00009806"/>
    </source>
</evidence>
<dbReference type="InterPro" id="IPR008518">
    <property type="entry name" value="Mff/Tango-11"/>
</dbReference>
<evidence type="ECO:0000256" key="2">
    <source>
        <dbReference type="ARBA" id="ARBA00004275"/>
    </source>
</evidence>
<feature type="domain" description="Mff-like" evidence="12">
    <location>
        <begin position="170"/>
        <end position="226"/>
    </location>
</feature>
<evidence type="ECO:0000313" key="14">
    <source>
        <dbReference type="Proteomes" id="UP001367676"/>
    </source>
</evidence>
<keyword evidence="6 11" id="KW-1133">Transmembrane helix</keyword>
<evidence type="ECO:0000256" key="1">
    <source>
        <dbReference type="ARBA" id="ARBA00004200"/>
    </source>
</evidence>
<dbReference type="EMBL" id="JBBCAQ010000043">
    <property type="protein sequence ID" value="KAK7570792.1"/>
    <property type="molecule type" value="Genomic_DNA"/>
</dbReference>
<keyword evidence="4 11" id="KW-0812">Transmembrane</keyword>
<evidence type="ECO:0000259" key="12">
    <source>
        <dbReference type="Pfam" id="PF05644"/>
    </source>
</evidence>
<evidence type="ECO:0000256" key="4">
    <source>
        <dbReference type="ARBA" id="ARBA00022692"/>
    </source>
</evidence>
<keyword evidence="9 11" id="KW-0472">Membrane</keyword>
<dbReference type="InterPro" id="IPR039433">
    <property type="entry name" value="Mff-like_dom"/>
</dbReference>
<accession>A0AAN9XX21</accession>
<keyword evidence="14" id="KW-1185">Reference proteome</keyword>
<gene>
    <name evidence="13" type="ORF">V9T40_010159</name>
</gene>
<reference evidence="13 14" key="1">
    <citation type="submission" date="2024-03" db="EMBL/GenBank/DDBJ databases">
        <title>Adaptation during the transition from Ophiocordyceps entomopathogen to insect associate is accompanied by gene loss and intensified selection.</title>
        <authorList>
            <person name="Ward C.M."/>
            <person name="Onetto C.A."/>
            <person name="Borneman A.R."/>
        </authorList>
    </citation>
    <scope>NUCLEOTIDE SEQUENCE [LARGE SCALE GENOMIC DNA]</scope>
    <source>
        <strain evidence="13">AWRI1</strain>
        <tissue evidence="13">Single Adult Female</tissue>
    </source>
</reference>
<keyword evidence="5" id="KW-1000">Mitochondrion outer membrane</keyword>
<evidence type="ECO:0000256" key="8">
    <source>
        <dbReference type="ARBA" id="ARBA00023128"/>
    </source>
</evidence>
<evidence type="ECO:0000256" key="6">
    <source>
        <dbReference type="ARBA" id="ARBA00022989"/>
    </source>
</evidence>
<dbReference type="PANTHER" id="PTHR16501:SF6">
    <property type="entry name" value="TRANSPORT AND GOLGI ORGANIZATION PROTEIN 11"/>
    <property type="match status" value="1"/>
</dbReference>
<evidence type="ECO:0000256" key="9">
    <source>
        <dbReference type="ARBA" id="ARBA00023136"/>
    </source>
</evidence>
<comment type="caution">
    <text evidence="13">The sequence shown here is derived from an EMBL/GenBank/DDBJ whole genome shotgun (WGS) entry which is preliminary data.</text>
</comment>
<evidence type="ECO:0000256" key="5">
    <source>
        <dbReference type="ARBA" id="ARBA00022787"/>
    </source>
</evidence>
<keyword evidence="8" id="KW-0496">Mitochondrion</keyword>
<protein>
    <recommendedName>
        <fullName evidence="12">Mff-like domain-containing protein</fullName>
    </recommendedName>
</protein>
<dbReference type="GO" id="GO:0005741">
    <property type="term" value="C:mitochondrial outer membrane"/>
    <property type="evidence" value="ECO:0007669"/>
    <property type="project" value="UniProtKB-SubCell"/>
</dbReference>
<dbReference type="PANTHER" id="PTHR16501">
    <property type="entry name" value="TRANSPORT AND GOLGI ORGANIZATION PROTEIN 11"/>
    <property type="match status" value="1"/>
</dbReference>
<evidence type="ECO:0000256" key="7">
    <source>
        <dbReference type="ARBA" id="ARBA00023054"/>
    </source>
</evidence>
<comment type="similarity">
    <text evidence="3">Belongs to the Tango11 family.</text>
</comment>
<name>A0AAN9XX21_9HEMI</name>
<dbReference type="Pfam" id="PF05644">
    <property type="entry name" value="Miff"/>
    <property type="match status" value="2"/>
</dbReference>
<proteinExistence type="inferred from homology"/>